<evidence type="ECO:0000313" key="3">
    <source>
        <dbReference type="Proteomes" id="UP001519460"/>
    </source>
</evidence>
<protein>
    <submittedName>
        <fullName evidence="2">Uncharacterized protein</fullName>
    </submittedName>
</protein>
<dbReference type="Proteomes" id="UP001519460">
    <property type="component" value="Unassembled WGS sequence"/>
</dbReference>
<dbReference type="EMBL" id="JACVVK020000132">
    <property type="protein sequence ID" value="KAK7489955.1"/>
    <property type="molecule type" value="Genomic_DNA"/>
</dbReference>
<dbReference type="AlphaFoldDB" id="A0ABD0KSZ5"/>
<sequence length="407" mass="43654">MAAPRPKPSKSSSLPAYTRAKPWTSETVRKSSSGHSNSSGEEHSGSSMEIIPRSSTYDKFPTHSAPMMESSDEQMYCGDGLVSSGNAVYELCDPSSEDLEGSESQNSDVVNLDEAYIQDESMLSSDTRDDTMMTYSVDSLEDGGKNEDSLSVPTSTIDSSTWRKKARPSKDGDVSLQLPNADETCRSMCSFIGANESQNESFARPLDSSVWQRHADDSALSEASFASNASIAGKKGKSKKSVAKSIKSFLSGPKFFGSKQSKDQAKLKEMKDKVDKSFSKKGADAQKTTTSSTGTSTLAKTIVIPTSKPSPAAVVAPFNYSPPSASQVSVTTSSASSTVVTSTQIIAKDTTSNSDASQKGPSVMKHMTKTEMLLARRRQSYLNNYKNEEEGVGEEESSKRGCMVTTV</sequence>
<proteinExistence type="predicted"/>
<feature type="compositionally biased region" description="Basic and acidic residues" evidence="1">
    <location>
        <begin position="260"/>
        <end position="284"/>
    </location>
</feature>
<keyword evidence="3" id="KW-1185">Reference proteome</keyword>
<evidence type="ECO:0000256" key="1">
    <source>
        <dbReference type="SAM" id="MobiDB-lite"/>
    </source>
</evidence>
<feature type="region of interest" description="Disordered" evidence="1">
    <location>
        <begin position="137"/>
        <end position="178"/>
    </location>
</feature>
<reference evidence="2 3" key="1">
    <citation type="journal article" date="2023" name="Sci. Data">
        <title>Genome assembly of the Korean intertidal mud-creeper Batillaria attramentaria.</title>
        <authorList>
            <person name="Patra A.K."/>
            <person name="Ho P.T."/>
            <person name="Jun S."/>
            <person name="Lee S.J."/>
            <person name="Kim Y."/>
            <person name="Won Y.J."/>
        </authorList>
    </citation>
    <scope>NUCLEOTIDE SEQUENCE [LARGE SCALE GENOMIC DNA]</scope>
    <source>
        <strain evidence="2">Wonlab-2016</strain>
    </source>
</reference>
<feature type="region of interest" description="Disordered" evidence="1">
    <location>
        <begin position="386"/>
        <end position="407"/>
    </location>
</feature>
<feature type="compositionally biased region" description="Polar residues" evidence="1">
    <location>
        <begin position="149"/>
        <end position="160"/>
    </location>
</feature>
<accession>A0ABD0KSZ5</accession>
<organism evidence="2 3">
    <name type="scientific">Batillaria attramentaria</name>
    <dbReference type="NCBI Taxonomy" id="370345"/>
    <lineage>
        <taxon>Eukaryota</taxon>
        <taxon>Metazoa</taxon>
        <taxon>Spiralia</taxon>
        <taxon>Lophotrochozoa</taxon>
        <taxon>Mollusca</taxon>
        <taxon>Gastropoda</taxon>
        <taxon>Caenogastropoda</taxon>
        <taxon>Sorbeoconcha</taxon>
        <taxon>Cerithioidea</taxon>
        <taxon>Batillariidae</taxon>
        <taxon>Batillaria</taxon>
    </lineage>
</organism>
<gene>
    <name evidence="2" type="ORF">BaRGS_00018820</name>
</gene>
<feature type="region of interest" description="Disordered" evidence="1">
    <location>
        <begin position="260"/>
        <end position="293"/>
    </location>
</feature>
<feature type="compositionally biased region" description="Low complexity" evidence="1">
    <location>
        <begin position="1"/>
        <end position="16"/>
    </location>
</feature>
<name>A0ABD0KSZ5_9CAEN</name>
<comment type="caution">
    <text evidence="2">The sequence shown here is derived from an EMBL/GenBank/DDBJ whole genome shotgun (WGS) entry which is preliminary data.</text>
</comment>
<feature type="region of interest" description="Disordered" evidence="1">
    <location>
        <begin position="1"/>
        <end position="109"/>
    </location>
</feature>
<evidence type="ECO:0000313" key="2">
    <source>
        <dbReference type="EMBL" id="KAK7489955.1"/>
    </source>
</evidence>